<feature type="domain" description="ABC transmembrane type-1" evidence="9">
    <location>
        <begin position="13"/>
        <end position="293"/>
    </location>
</feature>
<dbReference type="GO" id="GO:0015421">
    <property type="term" value="F:ABC-type oligopeptide transporter activity"/>
    <property type="evidence" value="ECO:0007669"/>
    <property type="project" value="TreeGrafter"/>
</dbReference>
<evidence type="ECO:0000259" key="9">
    <source>
        <dbReference type="PROSITE" id="PS50929"/>
    </source>
</evidence>
<evidence type="ECO:0000256" key="6">
    <source>
        <dbReference type="ARBA" id="ARBA00023136"/>
    </source>
</evidence>
<comment type="subcellular location">
    <subcellularLocation>
        <location evidence="1">Cell membrane</location>
        <topology evidence="1">Multi-pass membrane protein</topology>
    </subcellularLocation>
</comment>
<dbReference type="GO" id="GO:0016887">
    <property type="term" value="F:ATP hydrolysis activity"/>
    <property type="evidence" value="ECO:0007669"/>
    <property type="project" value="InterPro"/>
</dbReference>
<keyword evidence="2 7" id="KW-0812">Transmembrane</keyword>
<dbReference type="AlphaFoldDB" id="A0A4R0NB06"/>
<dbReference type="SUPFAM" id="SSF90123">
    <property type="entry name" value="ABC transporter transmembrane region"/>
    <property type="match status" value="1"/>
</dbReference>
<dbReference type="Gene3D" id="3.40.50.300">
    <property type="entry name" value="P-loop containing nucleotide triphosphate hydrolases"/>
    <property type="match status" value="1"/>
</dbReference>
<feature type="transmembrane region" description="Helical" evidence="7">
    <location>
        <begin position="227"/>
        <end position="252"/>
    </location>
</feature>
<dbReference type="OrthoDB" id="9760358at2"/>
<evidence type="ECO:0000256" key="4">
    <source>
        <dbReference type="ARBA" id="ARBA00022840"/>
    </source>
</evidence>
<feature type="transmembrane region" description="Helical" evidence="7">
    <location>
        <begin position="150"/>
        <end position="169"/>
    </location>
</feature>
<keyword evidence="5 7" id="KW-1133">Transmembrane helix</keyword>
<dbReference type="EMBL" id="SJSL01000009">
    <property type="protein sequence ID" value="TCC97335.1"/>
    <property type="molecule type" value="Genomic_DNA"/>
</dbReference>
<evidence type="ECO:0000256" key="5">
    <source>
        <dbReference type="ARBA" id="ARBA00022989"/>
    </source>
</evidence>
<feature type="domain" description="ABC transporter" evidence="8">
    <location>
        <begin position="324"/>
        <end position="556"/>
    </location>
</feature>
<dbReference type="PROSITE" id="PS00211">
    <property type="entry name" value="ABC_TRANSPORTER_1"/>
    <property type="match status" value="1"/>
</dbReference>
<dbReference type="RefSeq" id="WP_131597826.1">
    <property type="nucleotide sequence ID" value="NZ_SJSL01000009.1"/>
</dbReference>
<feature type="transmembrane region" description="Helical" evidence="7">
    <location>
        <begin position="125"/>
        <end position="144"/>
    </location>
</feature>
<dbReference type="PROSITE" id="PS50893">
    <property type="entry name" value="ABC_TRANSPORTER_2"/>
    <property type="match status" value="1"/>
</dbReference>
<dbReference type="InterPro" id="IPR039421">
    <property type="entry name" value="Type_1_exporter"/>
</dbReference>
<proteinExistence type="predicted"/>
<dbReference type="GO" id="GO:0005524">
    <property type="term" value="F:ATP binding"/>
    <property type="evidence" value="ECO:0007669"/>
    <property type="project" value="UniProtKB-KW"/>
</dbReference>
<dbReference type="GO" id="GO:0005886">
    <property type="term" value="C:plasma membrane"/>
    <property type="evidence" value="ECO:0007669"/>
    <property type="project" value="UniProtKB-SubCell"/>
</dbReference>
<dbReference type="InterPro" id="IPR036640">
    <property type="entry name" value="ABC1_TM_sf"/>
</dbReference>
<dbReference type="Pfam" id="PF00664">
    <property type="entry name" value="ABC_membrane"/>
    <property type="match status" value="1"/>
</dbReference>
<keyword evidence="11" id="KW-1185">Reference proteome</keyword>
<dbReference type="Gene3D" id="1.20.1560.10">
    <property type="entry name" value="ABC transporter type 1, transmembrane domain"/>
    <property type="match status" value="1"/>
</dbReference>
<dbReference type="PANTHER" id="PTHR43394">
    <property type="entry name" value="ATP-DEPENDENT PERMEASE MDL1, MITOCHONDRIAL"/>
    <property type="match status" value="1"/>
</dbReference>
<dbReference type="PANTHER" id="PTHR43394:SF1">
    <property type="entry name" value="ATP-BINDING CASSETTE SUB-FAMILY B MEMBER 10, MITOCHONDRIAL"/>
    <property type="match status" value="1"/>
</dbReference>
<dbReference type="Proteomes" id="UP000293347">
    <property type="component" value="Unassembled WGS sequence"/>
</dbReference>
<dbReference type="Pfam" id="PF00005">
    <property type="entry name" value="ABC_tran"/>
    <property type="match status" value="1"/>
</dbReference>
<keyword evidence="4 10" id="KW-0067">ATP-binding</keyword>
<organism evidence="10 11">
    <name type="scientific">Pedobacter psychroterrae</name>
    <dbReference type="NCBI Taxonomy" id="2530453"/>
    <lineage>
        <taxon>Bacteria</taxon>
        <taxon>Pseudomonadati</taxon>
        <taxon>Bacteroidota</taxon>
        <taxon>Sphingobacteriia</taxon>
        <taxon>Sphingobacteriales</taxon>
        <taxon>Sphingobacteriaceae</taxon>
        <taxon>Pedobacter</taxon>
    </lineage>
</organism>
<dbReference type="InterPro" id="IPR027417">
    <property type="entry name" value="P-loop_NTPase"/>
</dbReference>
<dbReference type="SMART" id="SM00382">
    <property type="entry name" value="AAA"/>
    <property type="match status" value="1"/>
</dbReference>
<keyword evidence="3" id="KW-0547">Nucleotide-binding</keyword>
<keyword evidence="6 7" id="KW-0472">Membrane</keyword>
<dbReference type="InterPro" id="IPR011527">
    <property type="entry name" value="ABC1_TM_dom"/>
</dbReference>
<accession>A0A4R0NB06</accession>
<sequence>MLKLLKPYWGIILVLLLLALFGNALSLLLPKIIGKVIDGISHSQFSMEKAMLEFSGITLLVFLLGYFQSLIQIHASERVARDLRSRLADKISKQSIAFIELENPSKLLTNLTSDVDAIKSFISQAIVSIVSSVVIIFGATILLFSIDWELGLIVILITSSIGVSFYLVLRKVKAHYKAGREVLDRLNKIINESILGAFLVRVVNSQALEYDKFMESSVKGKELGLSILRLFAWLIPVITFTASMAALVILAYGGHLVITDRMSIGDLAAFNSYLAMLIFPIIVIGFMSNVIVQATVSYGRISKVLDTDDILDSGTVDVELSGQIEVMGLNLSYSGRSVVKDVDFTVSPGSKVAIVGPTVAGKTQLLQLLAGMTRPDSGKILFDGYPVEQLKQDAFYRQLAFVFQDSVLFNLSLRENIGFSELVTDEALALAIKSAELEGFVASLPEGLDTVVSERGLSLSGGQKQRLMLARALAINPRILLLDDFTARVDLQTERRILDNIQRNYPSITLISVTQKIAAIEDYDQIILMMQGEILGKGSHAELIAKSPEYVQIYNSQLSTSDYEL</sequence>
<feature type="transmembrane region" description="Helical" evidence="7">
    <location>
        <begin position="50"/>
        <end position="71"/>
    </location>
</feature>
<evidence type="ECO:0000259" key="8">
    <source>
        <dbReference type="PROSITE" id="PS50893"/>
    </source>
</evidence>
<name>A0A4R0NB06_9SPHI</name>
<comment type="caution">
    <text evidence="10">The sequence shown here is derived from an EMBL/GenBank/DDBJ whole genome shotgun (WGS) entry which is preliminary data.</text>
</comment>
<dbReference type="InterPro" id="IPR017871">
    <property type="entry name" value="ABC_transporter-like_CS"/>
</dbReference>
<dbReference type="InterPro" id="IPR003439">
    <property type="entry name" value="ABC_transporter-like_ATP-bd"/>
</dbReference>
<evidence type="ECO:0000313" key="10">
    <source>
        <dbReference type="EMBL" id="TCC97335.1"/>
    </source>
</evidence>
<reference evidence="10 11" key="1">
    <citation type="submission" date="2019-02" db="EMBL/GenBank/DDBJ databases">
        <title>Pedobacter sp. RP-1-14 sp. nov., isolated from Arctic soil.</title>
        <authorList>
            <person name="Dahal R.H."/>
        </authorList>
    </citation>
    <scope>NUCLEOTIDE SEQUENCE [LARGE SCALE GENOMIC DNA]</scope>
    <source>
        <strain evidence="10 11">RP-1-14</strain>
    </source>
</reference>
<evidence type="ECO:0000256" key="7">
    <source>
        <dbReference type="SAM" id="Phobius"/>
    </source>
</evidence>
<dbReference type="PROSITE" id="PS50929">
    <property type="entry name" value="ABC_TM1F"/>
    <property type="match status" value="1"/>
</dbReference>
<evidence type="ECO:0000256" key="3">
    <source>
        <dbReference type="ARBA" id="ARBA00022741"/>
    </source>
</evidence>
<evidence type="ECO:0000256" key="2">
    <source>
        <dbReference type="ARBA" id="ARBA00022692"/>
    </source>
</evidence>
<feature type="transmembrane region" description="Helical" evidence="7">
    <location>
        <begin position="273"/>
        <end position="292"/>
    </location>
</feature>
<dbReference type="InterPro" id="IPR003593">
    <property type="entry name" value="AAA+_ATPase"/>
</dbReference>
<evidence type="ECO:0000313" key="11">
    <source>
        <dbReference type="Proteomes" id="UP000293347"/>
    </source>
</evidence>
<evidence type="ECO:0000256" key="1">
    <source>
        <dbReference type="ARBA" id="ARBA00004651"/>
    </source>
</evidence>
<gene>
    <name evidence="10" type="ORF">EZ437_19800</name>
</gene>
<dbReference type="SUPFAM" id="SSF52540">
    <property type="entry name" value="P-loop containing nucleoside triphosphate hydrolases"/>
    <property type="match status" value="1"/>
</dbReference>
<protein>
    <submittedName>
        <fullName evidence="10">ABC transporter ATP-binding protein</fullName>
    </submittedName>
</protein>